<keyword evidence="2" id="KW-0808">Transferase</keyword>
<dbReference type="OrthoDB" id="9784101at2"/>
<keyword evidence="2" id="KW-0489">Methyltransferase</keyword>
<keyword evidence="3" id="KW-1185">Reference proteome</keyword>
<dbReference type="Proteomes" id="UP000292958">
    <property type="component" value="Unassembled WGS sequence"/>
</dbReference>
<comment type="caution">
    <text evidence="2">The sequence shown here is derived from an EMBL/GenBank/DDBJ whole genome shotgun (WGS) entry which is preliminary data.</text>
</comment>
<evidence type="ECO:0000259" key="1">
    <source>
        <dbReference type="Pfam" id="PF13649"/>
    </source>
</evidence>
<accession>A0A4Q7YXD4</accession>
<feature type="domain" description="Methyltransferase" evidence="1">
    <location>
        <begin position="50"/>
        <end position="142"/>
    </location>
</feature>
<organism evidence="2 3">
    <name type="scientific">Edaphobacter modestus</name>
    <dbReference type="NCBI Taxonomy" id="388466"/>
    <lineage>
        <taxon>Bacteria</taxon>
        <taxon>Pseudomonadati</taxon>
        <taxon>Acidobacteriota</taxon>
        <taxon>Terriglobia</taxon>
        <taxon>Terriglobales</taxon>
        <taxon>Acidobacteriaceae</taxon>
        <taxon>Edaphobacter</taxon>
    </lineage>
</organism>
<dbReference type="InterPro" id="IPR029063">
    <property type="entry name" value="SAM-dependent_MTases_sf"/>
</dbReference>
<dbReference type="CDD" id="cd02440">
    <property type="entry name" value="AdoMet_MTases"/>
    <property type="match status" value="1"/>
</dbReference>
<dbReference type="RefSeq" id="WP_130419661.1">
    <property type="nucleotide sequence ID" value="NZ_SHKW01000001.1"/>
</dbReference>
<evidence type="ECO:0000313" key="2">
    <source>
        <dbReference type="EMBL" id="RZU41803.1"/>
    </source>
</evidence>
<gene>
    <name evidence="2" type="ORF">BDD14_3340</name>
</gene>
<evidence type="ECO:0000313" key="3">
    <source>
        <dbReference type="Proteomes" id="UP000292958"/>
    </source>
</evidence>
<dbReference type="SUPFAM" id="SSF53335">
    <property type="entry name" value="S-adenosyl-L-methionine-dependent methyltransferases"/>
    <property type="match status" value="1"/>
</dbReference>
<dbReference type="PANTHER" id="PTHR43591">
    <property type="entry name" value="METHYLTRANSFERASE"/>
    <property type="match status" value="1"/>
</dbReference>
<dbReference type="GO" id="GO:0032259">
    <property type="term" value="P:methylation"/>
    <property type="evidence" value="ECO:0007669"/>
    <property type="project" value="UniProtKB-KW"/>
</dbReference>
<dbReference type="Gene3D" id="3.40.50.150">
    <property type="entry name" value="Vaccinia Virus protein VP39"/>
    <property type="match status" value="1"/>
</dbReference>
<dbReference type="PANTHER" id="PTHR43591:SF24">
    <property type="entry name" value="2-METHOXY-6-POLYPRENYL-1,4-BENZOQUINOL METHYLASE, MITOCHONDRIAL"/>
    <property type="match status" value="1"/>
</dbReference>
<dbReference type="Pfam" id="PF13649">
    <property type="entry name" value="Methyltransf_25"/>
    <property type="match status" value="1"/>
</dbReference>
<reference evidence="2 3" key="1">
    <citation type="submission" date="2019-02" db="EMBL/GenBank/DDBJ databases">
        <title>Genomic Encyclopedia of Archaeal and Bacterial Type Strains, Phase II (KMG-II): from individual species to whole genera.</title>
        <authorList>
            <person name="Goeker M."/>
        </authorList>
    </citation>
    <scope>NUCLEOTIDE SEQUENCE [LARGE SCALE GENOMIC DNA]</scope>
    <source>
        <strain evidence="2 3">DSM 18101</strain>
    </source>
</reference>
<protein>
    <submittedName>
        <fullName evidence="2">Methyltransferase family protein</fullName>
    </submittedName>
</protein>
<dbReference type="EMBL" id="SHKW01000001">
    <property type="protein sequence ID" value="RZU41803.1"/>
    <property type="molecule type" value="Genomic_DNA"/>
</dbReference>
<name>A0A4Q7YXD4_9BACT</name>
<dbReference type="AlphaFoldDB" id="A0A4Q7YXD4"/>
<sequence length="274" mass="29467">MNSSEPSIEQIKESMRATWMAGDFGVVAKIISKDAEAFVTRLGIDPGSRVLDVATGTGNVAVPLARSGCVVTGVDIAPNLLEQARERAKAEGLTVTFDEGDAEKLPYPDASFDAVVTMFGAMFAPQPEQVASELARVLRPGGLLGMANWKPESFTGAMSGVSAKHVAPPPGVTPPLLWGDDATVRKRLAEGFTEIETRVIPIDFNLPVNPAGVVQFFREHFGPTKVAFSRLDEARQAAFAADFEVLWASANIAPDPSKQTLIRNEYLEVRAVRK</sequence>
<dbReference type="GO" id="GO:0008168">
    <property type="term" value="F:methyltransferase activity"/>
    <property type="evidence" value="ECO:0007669"/>
    <property type="project" value="UniProtKB-KW"/>
</dbReference>
<proteinExistence type="predicted"/>
<dbReference type="InterPro" id="IPR041698">
    <property type="entry name" value="Methyltransf_25"/>
</dbReference>